<dbReference type="AlphaFoldDB" id="A0AAN6SA99"/>
<feature type="chain" id="PRO_5042981779" description="Cell wall protein" evidence="1">
    <location>
        <begin position="18"/>
        <end position="286"/>
    </location>
</feature>
<accession>A0AAN6SA99</accession>
<evidence type="ECO:0000256" key="1">
    <source>
        <dbReference type="SAM" id="SignalP"/>
    </source>
</evidence>
<dbReference type="Proteomes" id="UP001303473">
    <property type="component" value="Unassembled WGS sequence"/>
</dbReference>
<keyword evidence="3" id="KW-1185">Reference proteome</keyword>
<organism evidence="2 3">
    <name type="scientific">Diplogelasinospora grovesii</name>
    <dbReference type="NCBI Taxonomy" id="303347"/>
    <lineage>
        <taxon>Eukaryota</taxon>
        <taxon>Fungi</taxon>
        <taxon>Dikarya</taxon>
        <taxon>Ascomycota</taxon>
        <taxon>Pezizomycotina</taxon>
        <taxon>Sordariomycetes</taxon>
        <taxon>Sordariomycetidae</taxon>
        <taxon>Sordariales</taxon>
        <taxon>Diplogelasinosporaceae</taxon>
        <taxon>Diplogelasinospora</taxon>
    </lineage>
</organism>
<proteinExistence type="predicted"/>
<gene>
    <name evidence="2" type="ORF">QBC46DRAFT_3109</name>
</gene>
<comment type="caution">
    <text evidence="2">The sequence shown here is derived from an EMBL/GenBank/DDBJ whole genome shotgun (WGS) entry which is preliminary data.</text>
</comment>
<keyword evidence="1" id="KW-0732">Signal</keyword>
<evidence type="ECO:0008006" key="4">
    <source>
        <dbReference type="Google" id="ProtNLM"/>
    </source>
</evidence>
<evidence type="ECO:0000313" key="2">
    <source>
        <dbReference type="EMBL" id="KAK3946250.1"/>
    </source>
</evidence>
<feature type="signal peptide" evidence="1">
    <location>
        <begin position="1"/>
        <end position="17"/>
    </location>
</feature>
<dbReference type="EMBL" id="MU853752">
    <property type="protein sequence ID" value="KAK3946250.1"/>
    <property type="molecule type" value="Genomic_DNA"/>
</dbReference>
<evidence type="ECO:0000313" key="3">
    <source>
        <dbReference type="Proteomes" id="UP001303473"/>
    </source>
</evidence>
<protein>
    <recommendedName>
        <fullName evidence="4">Cell wall protein</fullName>
    </recommendedName>
</protein>
<sequence length="286" mass="29201">MKFLSVIVLSLAGTALAKGNNKAKNGTSTGATSTKAQCRQVAKLTELTTLAANQTLLDKVTKNNATRAAAIQAKASAAATQLSTLESNSTLMTACDQIFAVDAMEMACGKMARLEKLQEVVANQTELDKVTKNNATRADALKAKASADASELATMQSNTTLTAFCSVQQTMEDCKSMVKLQKEVAMAANTTELDAKFKGNQTKIADFQAKAAKAQTKLTAMTSNSTLTSMCASLKSATGASTADAAASSASSSTSANAAKSGAAGSAVQQGAALAAVLFAGCLLLL</sequence>
<name>A0AAN6SA99_9PEZI</name>
<reference evidence="3" key="1">
    <citation type="journal article" date="2023" name="Mol. Phylogenet. Evol.">
        <title>Genome-scale phylogeny and comparative genomics of the fungal order Sordariales.</title>
        <authorList>
            <person name="Hensen N."/>
            <person name="Bonometti L."/>
            <person name="Westerberg I."/>
            <person name="Brannstrom I.O."/>
            <person name="Guillou S."/>
            <person name="Cros-Aarteil S."/>
            <person name="Calhoun S."/>
            <person name="Haridas S."/>
            <person name="Kuo A."/>
            <person name="Mondo S."/>
            <person name="Pangilinan J."/>
            <person name="Riley R."/>
            <person name="LaButti K."/>
            <person name="Andreopoulos B."/>
            <person name="Lipzen A."/>
            <person name="Chen C."/>
            <person name="Yan M."/>
            <person name="Daum C."/>
            <person name="Ng V."/>
            <person name="Clum A."/>
            <person name="Steindorff A."/>
            <person name="Ohm R.A."/>
            <person name="Martin F."/>
            <person name="Silar P."/>
            <person name="Natvig D.O."/>
            <person name="Lalanne C."/>
            <person name="Gautier V."/>
            <person name="Ament-Velasquez S.L."/>
            <person name="Kruys A."/>
            <person name="Hutchinson M.I."/>
            <person name="Powell A.J."/>
            <person name="Barry K."/>
            <person name="Miller A.N."/>
            <person name="Grigoriev I.V."/>
            <person name="Debuchy R."/>
            <person name="Gladieux P."/>
            <person name="Hiltunen Thoren M."/>
            <person name="Johannesson H."/>
        </authorList>
    </citation>
    <scope>NUCLEOTIDE SEQUENCE [LARGE SCALE GENOMIC DNA]</scope>
    <source>
        <strain evidence="3">CBS 340.73</strain>
    </source>
</reference>